<gene>
    <name evidence="1" type="ORF">BACPLE_00751</name>
</gene>
<dbReference type="AlphaFoldDB" id="B5CVL7"/>
<proteinExistence type="predicted"/>
<name>B5CVL7_PHOPM</name>
<protein>
    <submittedName>
        <fullName evidence="1">Uncharacterized protein</fullName>
    </submittedName>
</protein>
<sequence length="49" mass="5680">MIIAQKYNFSPSDLSNFAALFENHQSKNIWKNFAGKDMLPCWEQIQCGD</sequence>
<evidence type="ECO:0000313" key="1">
    <source>
        <dbReference type="EMBL" id="EDY96315.1"/>
    </source>
</evidence>
<reference evidence="1 2" key="1">
    <citation type="submission" date="2008-08" db="EMBL/GenBank/DDBJ databases">
        <title>Draft genome sequence of Bacteroides plebeius (DSM 17135).</title>
        <authorList>
            <person name="Sudarsanam P."/>
            <person name="Ley R."/>
            <person name="Guruge J."/>
            <person name="Turnbaugh P.J."/>
            <person name="Mahowald M."/>
            <person name="Liep D."/>
            <person name="Gordon J."/>
        </authorList>
    </citation>
    <scope>NUCLEOTIDE SEQUENCE [LARGE SCALE GENOMIC DNA]</scope>
    <source>
        <strain evidence="2">DSM 17135 / JCM 12973 / M2</strain>
    </source>
</reference>
<comment type="caution">
    <text evidence="1">The sequence shown here is derived from an EMBL/GenBank/DDBJ whole genome shotgun (WGS) entry which is preliminary data.</text>
</comment>
<dbReference type="HOGENOM" id="CLU_3132465_0_0_10"/>
<accession>B5CVL7</accession>
<dbReference type="EMBL" id="ABQC02000012">
    <property type="protein sequence ID" value="EDY96315.1"/>
    <property type="molecule type" value="Genomic_DNA"/>
</dbReference>
<reference evidence="1 2" key="2">
    <citation type="submission" date="2008-08" db="EMBL/GenBank/DDBJ databases">
        <authorList>
            <person name="Fulton L."/>
            <person name="Clifton S."/>
            <person name="Fulton B."/>
            <person name="Xu J."/>
            <person name="Minx P."/>
            <person name="Pepin K.H."/>
            <person name="Johnson M."/>
            <person name="Thiruvilangam P."/>
            <person name="Bhonagiri V."/>
            <person name="Nash W.E."/>
            <person name="Mardis E.R."/>
            <person name="Wilson R.K."/>
        </authorList>
    </citation>
    <scope>NUCLEOTIDE SEQUENCE [LARGE SCALE GENOMIC DNA]</scope>
    <source>
        <strain evidence="2">DSM 17135 / JCM 12973 / M2</strain>
    </source>
</reference>
<dbReference type="Proteomes" id="UP000003452">
    <property type="component" value="Unassembled WGS sequence"/>
</dbReference>
<organism evidence="1 2">
    <name type="scientific">Phocaeicola plebeius (strain DSM 17135 / JCM 12973 / CCUG 54634 / M2)</name>
    <name type="common">Bacteroides plebeius</name>
    <dbReference type="NCBI Taxonomy" id="484018"/>
    <lineage>
        <taxon>Bacteria</taxon>
        <taxon>Pseudomonadati</taxon>
        <taxon>Bacteroidota</taxon>
        <taxon>Bacteroidia</taxon>
        <taxon>Bacteroidales</taxon>
        <taxon>Bacteroidaceae</taxon>
        <taxon>Phocaeicola</taxon>
    </lineage>
</organism>
<evidence type="ECO:0000313" key="2">
    <source>
        <dbReference type="Proteomes" id="UP000003452"/>
    </source>
</evidence>